<dbReference type="InterPro" id="IPR050708">
    <property type="entry name" value="T6SS_VgrG/RHS"/>
</dbReference>
<dbReference type="AlphaFoldDB" id="A0A7T3DFK0"/>
<dbReference type="InterPro" id="IPR001826">
    <property type="entry name" value="RHS"/>
</dbReference>
<dbReference type="KEGG" id="dla:I6G47_04865"/>
<keyword evidence="3" id="KW-1185">Reference proteome</keyword>
<evidence type="ECO:0000313" key="2">
    <source>
        <dbReference type="EMBL" id="QPS82414.1"/>
    </source>
</evidence>
<gene>
    <name evidence="2" type="ORF">I6G47_04865</name>
</gene>
<dbReference type="InterPro" id="IPR006530">
    <property type="entry name" value="YD"/>
</dbReference>
<name>A0A7T3DFK0_9BURK</name>
<dbReference type="Pfam" id="PF14412">
    <property type="entry name" value="AHH"/>
    <property type="match status" value="1"/>
</dbReference>
<dbReference type="RefSeq" id="WP_198129336.1">
    <property type="nucleotide sequence ID" value="NZ_CP065748.1"/>
</dbReference>
<dbReference type="PANTHER" id="PTHR32305:SF15">
    <property type="entry name" value="PROTEIN RHSA-RELATED"/>
    <property type="match status" value="1"/>
</dbReference>
<dbReference type="InterPro" id="IPR031325">
    <property type="entry name" value="RHS_repeat"/>
</dbReference>
<dbReference type="Gene3D" id="2.180.10.10">
    <property type="entry name" value="RHS repeat-associated core"/>
    <property type="match status" value="1"/>
</dbReference>
<reference evidence="2 3" key="1">
    <citation type="submission" date="2020-12" db="EMBL/GenBank/DDBJ databases">
        <title>FDA dAtabase for Regulatory Grade micrObial Sequences (FDA-ARGOS): Supporting development and validation of Infectious Disease Dx tests.</title>
        <authorList>
            <person name="Sproer C."/>
            <person name="Gronow S."/>
            <person name="Severitt S."/>
            <person name="Schroder I."/>
            <person name="Tallon L."/>
            <person name="Sadzewicz L."/>
            <person name="Zhao X."/>
            <person name="Boylan J."/>
            <person name="Ott S."/>
            <person name="Bowen H."/>
            <person name="Vavikolanu K."/>
            <person name="Mehta A."/>
            <person name="Aluvathingal J."/>
            <person name="Nadendla S."/>
            <person name="Lowell S."/>
            <person name="Myers T."/>
            <person name="Yan Y."/>
            <person name="Sichtig H."/>
        </authorList>
    </citation>
    <scope>NUCLEOTIDE SEQUENCE [LARGE SCALE GENOMIC DNA]</scope>
    <source>
        <strain evidence="2 3">FDAARGOS_890</strain>
    </source>
</reference>
<evidence type="ECO:0000259" key="1">
    <source>
        <dbReference type="Pfam" id="PF03527"/>
    </source>
</evidence>
<proteinExistence type="predicted"/>
<evidence type="ECO:0000313" key="3">
    <source>
        <dbReference type="Proteomes" id="UP000595064"/>
    </source>
</evidence>
<dbReference type="EMBL" id="CP065748">
    <property type="protein sequence ID" value="QPS82414.1"/>
    <property type="molecule type" value="Genomic_DNA"/>
</dbReference>
<protein>
    <submittedName>
        <fullName evidence="2">RHS domain-containing protein</fullName>
    </submittedName>
</protein>
<sequence>MPGQTKATQVDKLTSLPSLGSPLAHELFAFDPAGNLLDSLPGKDGQPVDTTLGVVGDNRLRFYQDLHFEYDVHGNVTKRTRGNQKAGTQEVLDLTWNADHQLIESNTTRHGVTQATRYAYDPLGRRVAKSDAFGSTHYLWDGDLMVHSQRGGRQALYIYEPGSFVPLATIQGAGEEHSTYWYQCDQIGAPLELTDEQGQVAWAADYKVWGEAVMRSVLRTGTDDRPISARAWGSKPVAPPPPPPIEQPFRFQGQQFDEETGLHYNRFRYYDPVVGRFINQDPIGLEGGFNLYIYASNSNNSIDPFGLCSTKLNKKLAGVAYDGKQAHHIIPEEIWKKNLSFFDKIGMGNMMDHRSNGVLMPSTVKKAKQMRRRYYHCGSHDNYSSQTEYGVDDIKNRFNNGKISAADARMEIARLQEARRITLTAPLMPGQSPVRIY</sequence>
<dbReference type="PANTHER" id="PTHR32305">
    <property type="match status" value="1"/>
</dbReference>
<dbReference type="InterPro" id="IPR022385">
    <property type="entry name" value="Rhs_assc_core"/>
</dbReference>
<dbReference type="InterPro" id="IPR032871">
    <property type="entry name" value="AHH_dom_containing"/>
</dbReference>
<dbReference type="NCBIfam" id="TIGR03696">
    <property type="entry name" value="Rhs_assc_core"/>
    <property type="match status" value="1"/>
</dbReference>
<dbReference type="NCBIfam" id="TIGR01643">
    <property type="entry name" value="YD_repeat_2x"/>
    <property type="match status" value="1"/>
</dbReference>
<dbReference type="Pfam" id="PF05593">
    <property type="entry name" value="RHS_repeat"/>
    <property type="match status" value="1"/>
</dbReference>
<dbReference type="Pfam" id="PF03527">
    <property type="entry name" value="RHS"/>
    <property type="match status" value="1"/>
</dbReference>
<accession>A0A7T3DFK0</accession>
<dbReference type="Proteomes" id="UP000595064">
    <property type="component" value="Chromosome"/>
</dbReference>
<feature type="domain" description="RHS protein conserved region" evidence="1">
    <location>
        <begin position="180"/>
        <end position="212"/>
    </location>
</feature>
<organism evidence="2 3">
    <name type="scientific">Delftia lacustris</name>
    <dbReference type="NCBI Taxonomy" id="558537"/>
    <lineage>
        <taxon>Bacteria</taxon>
        <taxon>Pseudomonadati</taxon>
        <taxon>Pseudomonadota</taxon>
        <taxon>Betaproteobacteria</taxon>
        <taxon>Burkholderiales</taxon>
        <taxon>Comamonadaceae</taxon>
        <taxon>Delftia</taxon>
    </lineage>
</organism>